<name>A0A9P9Y7C4_9HYPO</name>
<reference evidence="1" key="2">
    <citation type="submission" date="2022-07" db="EMBL/GenBank/DDBJ databases">
        <authorList>
            <person name="Goncalves M.F.M."/>
            <person name="Hilario S."/>
            <person name="Van De Peer Y."/>
            <person name="Esteves A.C."/>
            <person name="Alves A."/>
        </authorList>
    </citation>
    <scope>NUCLEOTIDE SEQUENCE</scope>
    <source>
        <strain evidence="1">MUM 19.33</strain>
    </source>
</reference>
<organism evidence="1 2">
    <name type="scientific">Emericellopsis cladophorae</name>
    <dbReference type="NCBI Taxonomy" id="2686198"/>
    <lineage>
        <taxon>Eukaryota</taxon>
        <taxon>Fungi</taxon>
        <taxon>Dikarya</taxon>
        <taxon>Ascomycota</taxon>
        <taxon>Pezizomycotina</taxon>
        <taxon>Sordariomycetes</taxon>
        <taxon>Hypocreomycetidae</taxon>
        <taxon>Hypocreales</taxon>
        <taxon>Bionectriaceae</taxon>
        <taxon>Emericellopsis</taxon>
    </lineage>
</organism>
<proteinExistence type="predicted"/>
<accession>A0A9P9Y7C4</accession>
<dbReference type="AlphaFoldDB" id="A0A9P9Y7C4"/>
<sequence length="161" mass="18081">MISDPVYFNAVAFSTQGYFEAMVHGHITAKPLLHLARTLQLLRKRLDSPDSPGFSTNSTRLTIVLLALVSEDIELGETIAHHLAGLARLVSLRGGLLQVRPESEELWTKVCRIDIVVAIRSGTRPRFCRDTLSWSPYLLKNQVKDRWRHEAPARGQAARAK</sequence>
<evidence type="ECO:0000313" key="1">
    <source>
        <dbReference type="EMBL" id="KAI6784653.1"/>
    </source>
</evidence>
<dbReference type="GeneID" id="75833176"/>
<evidence type="ECO:0000313" key="2">
    <source>
        <dbReference type="Proteomes" id="UP001055219"/>
    </source>
</evidence>
<dbReference type="RefSeq" id="XP_051365509.1">
    <property type="nucleotide sequence ID" value="XM_051503153.1"/>
</dbReference>
<reference evidence="1" key="1">
    <citation type="journal article" date="2021" name="J Fungi (Basel)">
        <title>Genomic and Metabolomic Analyses of the Marine Fungus Emericellopsis cladophorae: Insights into Saltwater Adaptability Mechanisms and Its Biosynthetic Potential.</title>
        <authorList>
            <person name="Goncalves M.F.M."/>
            <person name="Hilario S."/>
            <person name="Van de Peer Y."/>
            <person name="Esteves A.C."/>
            <person name="Alves A."/>
        </authorList>
    </citation>
    <scope>NUCLEOTIDE SEQUENCE</scope>
    <source>
        <strain evidence="1">MUM 19.33</strain>
    </source>
</reference>
<comment type="caution">
    <text evidence="1">The sequence shown here is derived from an EMBL/GenBank/DDBJ whole genome shotgun (WGS) entry which is preliminary data.</text>
</comment>
<dbReference type="Proteomes" id="UP001055219">
    <property type="component" value="Unassembled WGS sequence"/>
</dbReference>
<protein>
    <submittedName>
        <fullName evidence="1">Uncharacterized protein</fullName>
    </submittedName>
</protein>
<keyword evidence="2" id="KW-1185">Reference proteome</keyword>
<gene>
    <name evidence="1" type="ORF">J7T54_006699</name>
</gene>
<dbReference type="OrthoDB" id="4158087at2759"/>
<dbReference type="EMBL" id="JAGIXG020000004">
    <property type="protein sequence ID" value="KAI6784653.1"/>
    <property type="molecule type" value="Genomic_DNA"/>
</dbReference>